<name>A0AAE0P8Y9_9PEZI</name>
<dbReference type="AlphaFoldDB" id="A0AAE0P8Y9"/>
<gene>
    <name evidence="4" type="ORF">B0H63DRAFT_408643</name>
</gene>
<dbReference type="SUPFAM" id="SSF48403">
    <property type="entry name" value="Ankyrin repeat"/>
    <property type="match status" value="1"/>
</dbReference>
<reference evidence="4" key="2">
    <citation type="submission" date="2023-06" db="EMBL/GenBank/DDBJ databases">
        <authorList>
            <consortium name="Lawrence Berkeley National Laboratory"/>
            <person name="Haridas S."/>
            <person name="Hensen N."/>
            <person name="Bonometti L."/>
            <person name="Westerberg I."/>
            <person name="Brannstrom I.O."/>
            <person name="Guillou S."/>
            <person name="Cros-Aarteil S."/>
            <person name="Calhoun S."/>
            <person name="Kuo A."/>
            <person name="Mondo S."/>
            <person name="Pangilinan J."/>
            <person name="Riley R."/>
            <person name="LaButti K."/>
            <person name="Andreopoulos B."/>
            <person name="Lipzen A."/>
            <person name="Chen C."/>
            <person name="Yanf M."/>
            <person name="Daum C."/>
            <person name="Ng V."/>
            <person name="Clum A."/>
            <person name="Steindorff A."/>
            <person name="Ohm R."/>
            <person name="Martin F."/>
            <person name="Silar P."/>
            <person name="Natvig D."/>
            <person name="Lalanne C."/>
            <person name="Gautier V."/>
            <person name="Ament-velasquez S.L."/>
            <person name="Kruys A."/>
            <person name="Hutchinson M.I."/>
            <person name="Powell A.J."/>
            <person name="Barry K."/>
            <person name="Miller A.N."/>
            <person name="Grigoriev I.V."/>
            <person name="Debuchy R."/>
            <person name="Gladieux P."/>
            <person name="Thoren M.H."/>
            <person name="Johannesson H."/>
        </authorList>
    </citation>
    <scope>NUCLEOTIDE SEQUENCE</scope>
    <source>
        <strain evidence="4">CBS 232.78</strain>
    </source>
</reference>
<comment type="caution">
    <text evidence="4">The sequence shown here is derived from an EMBL/GenBank/DDBJ whole genome shotgun (WGS) entry which is preliminary data.</text>
</comment>
<dbReference type="SMART" id="SM00248">
    <property type="entry name" value="ANK"/>
    <property type="match status" value="4"/>
</dbReference>
<feature type="repeat" description="ANK" evidence="3">
    <location>
        <begin position="133"/>
        <end position="165"/>
    </location>
</feature>
<evidence type="ECO:0000313" key="4">
    <source>
        <dbReference type="EMBL" id="KAK3395250.1"/>
    </source>
</evidence>
<evidence type="ECO:0000313" key="5">
    <source>
        <dbReference type="Proteomes" id="UP001285441"/>
    </source>
</evidence>
<reference evidence="4" key="1">
    <citation type="journal article" date="2023" name="Mol. Phylogenet. Evol.">
        <title>Genome-scale phylogeny and comparative genomics of the fungal order Sordariales.</title>
        <authorList>
            <person name="Hensen N."/>
            <person name="Bonometti L."/>
            <person name="Westerberg I."/>
            <person name="Brannstrom I.O."/>
            <person name="Guillou S."/>
            <person name="Cros-Aarteil S."/>
            <person name="Calhoun S."/>
            <person name="Haridas S."/>
            <person name="Kuo A."/>
            <person name="Mondo S."/>
            <person name="Pangilinan J."/>
            <person name="Riley R."/>
            <person name="LaButti K."/>
            <person name="Andreopoulos B."/>
            <person name="Lipzen A."/>
            <person name="Chen C."/>
            <person name="Yan M."/>
            <person name="Daum C."/>
            <person name="Ng V."/>
            <person name="Clum A."/>
            <person name="Steindorff A."/>
            <person name="Ohm R.A."/>
            <person name="Martin F."/>
            <person name="Silar P."/>
            <person name="Natvig D.O."/>
            <person name="Lalanne C."/>
            <person name="Gautier V."/>
            <person name="Ament-Velasquez S.L."/>
            <person name="Kruys A."/>
            <person name="Hutchinson M.I."/>
            <person name="Powell A.J."/>
            <person name="Barry K."/>
            <person name="Miller A.N."/>
            <person name="Grigoriev I.V."/>
            <person name="Debuchy R."/>
            <person name="Gladieux P."/>
            <person name="Hiltunen Thoren M."/>
            <person name="Johannesson H."/>
        </authorList>
    </citation>
    <scope>NUCLEOTIDE SEQUENCE</scope>
    <source>
        <strain evidence="4">CBS 232.78</strain>
    </source>
</reference>
<accession>A0AAE0P8Y9</accession>
<sequence>MVRLILEKGPNLGVVAGTFGTPLHLAAKKGYRREVKLLLDQDSSELDMFTVDQEGRLPLHMAVSSSGYFGGFETILELLCDPHDEQTIFMTTDHQERHMAHFGAAAGNESALIRVLGENEDERPANAHSPDVDGWTPLHWACRQSSLETITLLLENGGDQNARTKYGWTPLDVAVYHGRQLLNNSPQALQQLQPNDQGPGANRSPISHADLALIPEDDPERLPAEETKLSYMKDSSGFTGTHKYCKSCQVNIYG</sequence>
<dbReference type="PROSITE" id="PS50297">
    <property type="entry name" value="ANK_REP_REGION"/>
    <property type="match status" value="1"/>
</dbReference>
<proteinExistence type="predicted"/>
<evidence type="ECO:0000256" key="1">
    <source>
        <dbReference type="ARBA" id="ARBA00022737"/>
    </source>
</evidence>
<dbReference type="PANTHER" id="PTHR24198">
    <property type="entry name" value="ANKYRIN REPEAT AND PROTEIN KINASE DOMAIN-CONTAINING PROTEIN"/>
    <property type="match status" value="1"/>
</dbReference>
<evidence type="ECO:0000256" key="3">
    <source>
        <dbReference type="PROSITE-ProRule" id="PRU00023"/>
    </source>
</evidence>
<keyword evidence="2 3" id="KW-0040">ANK repeat</keyword>
<dbReference type="PANTHER" id="PTHR24198:SF165">
    <property type="entry name" value="ANKYRIN REPEAT-CONTAINING PROTEIN-RELATED"/>
    <property type="match status" value="1"/>
</dbReference>
<dbReference type="Gene3D" id="1.25.40.20">
    <property type="entry name" value="Ankyrin repeat-containing domain"/>
    <property type="match status" value="1"/>
</dbReference>
<dbReference type="EMBL" id="JAULSW010000001">
    <property type="protein sequence ID" value="KAK3395250.1"/>
    <property type="molecule type" value="Genomic_DNA"/>
</dbReference>
<evidence type="ECO:0000256" key="2">
    <source>
        <dbReference type="ARBA" id="ARBA00023043"/>
    </source>
</evidence>
<protein>
    <submittedName>
        <fullName evidence="4">Ankyrin repeat-containing domain protein</fullName>
    </submittedName>
</protein>
<keyword evidence="1" id="KW-0677">Repeat</keyword>
<dbReference type="Proteomes" id="UP001285441">
    <property type="component" value="Unassembled WGS sequence"/>
</dbReference>
<dbReference type="PROSITE" id="PS50088">
    <property type="entry name" value="ANK_REPEAT"/>
    <property type="match status" value="1"/>
</dbReference>
<keyword evidence="5" id="KW-1185">Reference proteome</keyword>
<dbReference type="InterPro" id="IPR036770">
    <property type="entry name" value="Ankyrin_rpt-contain_sf"/>
</dbReference>
<feature type="non-terminal residue" evidence="4">
    <location>
        <position position="1"/>
    </location>
</feature>
<dbReference type="Pfam" id="PF12796">
    <property type="entry name" value="Ank_2"/>
    <property type="match status" value="2"/>
</dbReference>
<dbReference type="InterPro" id="IPR002110">
    <property type="entry name" value="Ankyrin_rpt"/>
</dbReference>
<organism evidence="4 5">
    <name type="scientific">Podospora didyma</name>
    <dbReference type="NCBI Taxonomy" id="330526"/>
    <lineage>
        <taxon>Eukaryota</taxon>
        <taxon>Fungi</taxon>
        <taxon>Dikarya</taxon>
        <taxon>Ascomycota</taxon>
        <taxon>Pezizomycotina</taxon>
        <taxon>Sordariomycetes</taxon>
        <taxon>Sordariomycetidae</taxon>
        <taxon>Sordariales</taxon>
        <taxon>Podosporaceae</taxon>
        <taxon>Podospora</taxon>
    </lineage>
</organism>